<feature type="domain" description="Solute-binding protein family 3/N-terminal" evidence="4">
    <location>
        <begin position="42"/>
        <end position="273"/>
    </location>
</feature>
<evidence type="ECO:0000256" key="1">
    <source>
        <dbReference type="ARBA" id="ARBA00010333"/>
    </source>
</evidence>
<dbReference type="PANTHER" id="PTHR30085">
    <property type="entry name" value="AMINO ACID ABC TRANSPORTER PERMEASE"/>
    <property type="match status" value="1"/>
</dbReference>
<dbReference type="AlphaFoldDB" id="A0A6H1TZB6"/>
<evidence type="ECO:0000313" key="5">
    <source>
        <dbReference type="EMBL" id="QIZ71260.1"/>
    </source>
</evidence>
<comment type="similarity">
    <text evidence="1">Belongs to the bacterial solute-binding protein 3 family.</text>
</comment>
<reference evidence="5 6" key="1">
    <citation type="submission" date="2020-04" db="EMBL/GenBank/DDBJ databases">
        <authorList>
            <person name="Basu S."/>
            <person name="Maruthanayagam V."/>
            <person name="Chakraborty S."/>
            <person name="Pramanik A."/>
            <person name="Mukherjee J."/>
            <person name="Brink B."/>
        </authorList>
    </citation>
    <scope>NUCLEOTIDE SEQUENCE [LARGE SCALE GENOMIC DNA]</scope>
    <source>
        <strain evidence="5 6">AP17</strain>
    </source>
</reference>
<dbReference type="PANTHER" id="PTHR30085:SF6">
    <property type="entry name" value="ABC TRANSPORTER GLUTAMINE-BINDING PROTEIN GLNH"/>
    <property type="match status" value="1"/>
</dbReference>
<accession>A0A6H1TZB6</accession>
<evidence type="ECO:0000256" key="2">
    <source>
        <dbReference type="ARBA" id="ARBA00022448"/>
    </source>
</evidence>
<evidence type="ECO:0000259" key="4">
    <source>
        <dbReference type="SMART" id="SM00062"/>
    </source>
</evidence>
<dbReference type="SMART" id="SM00062">
    <property type="entry name" value="PBPb"/>
    <property type="match status" value="1"/>
</dbReference>
<protein>
    <submittedName>
        <fullName evidence="5">Amino acid ABC transporter substrate-binding protein</fullName>
    </submittedName>
</protein>
<gene>
    <name evidence="5" type="ORF">HCG48_12250</name>
</gene>
<name>A0A6H1TZB6_9CYAN</name>
<proteinExistence type="inferred from homology"/>
<keyword evidence="3" id="KW-0732">Signal</keyword>
<evidence type="ECO:0000256" key="3">
    <source>
        <dbReference type="ARBA" id="ARBA00022729"/>
    </source>
</evidence>
<keyword evidence="2" id="KW-0813">Transport</keyword>
<dbReference type="SUPFAM" id="SSF53850">
    <property type="entry name" value="Periplasmic binding protein-like II"/>
    <property type="match status" value="1"/>
</dbReference>
<dbReference type="GO" id="GO:0006865">
    <property type="term" value="P:amino acid transport"/>
    <property type="evidence" value="ECO:0007669"/>
    <property type="project" value="TreeGrafter"/>
</dbReference>
<dbReference type="GO" id="GO:0030288">
    <property type="term" value="C:outer membrane-bounded periplasmic space"/>
    <property type="evidence" value="ECO:0007669"/>
    <property type="project" value="TreeGrafter"/>
</dbReference>
<dbReference type="Pfam" id="PF00497">
    <property type="entry name" value="SBP_bac_3"/>
    <property type="match status" value="1"/>
</dbReference>
<dbReference type="Gene3D" id="3.40.190.10">
    <property type="entry name" value="Periplasmic binding protein-like II"/>
    <property type="match status" value="2"/>
</dbReference>
<keyword evidence="6" id="KW-1185">Reference proteome</keyword>
<evidence type="ECO:0000313" key="6">
    <source>
        <dbReference type="Proteomes" id="UP000500857"/>
    </source>
</evidence>
<dbReference type="EMBL" id="CP051167">
    <property type="protein sequence ID" value="QIZ71260.1"/>
    <property type="molecule type" value="Genomic_DNA"/>
</dbReference>
<dbReference type="InterPro" id="IPR051455">
    <property type="entry name" value="Bact_solute-bind_prot3"/>
</dbReference>
<dbReference type="CDD" id="cd13688">
    <property type="entry name" value="PBP2_GltI_DEBP"/>
    <property type="match status" value="1"/>
</dbReference>
<dbReference type="KEGG" id="oxy:HCG48_12250"/>
<dbReference type="RefSeq" id="WP_168569414.1">
    <property type="nucleotide sequence ID" value="NZ_CP051167.1"/>
</dbReference>
<dbReference type="Proteomes" id="UP000500857">
    <property type="component" value="Chromosome"/>
</dbReference>
<dbReference type="GO" id="GO:0005576">
    <property type="term" value="C:extracellular region"/>
    <property type="evidence" value="ECO:0007669"/>
    <property type="project" value="TreeGrafter"/>
</dbReference>
<organism evidence="5 6">
    <name type="scientific">Oxynema aestuarii AP17</name>
    <dbReference type="NCBI Taxonomy" id="2064643"/>
    <lineage>
        <taxon>Bacteria</taxon>
        <taxon>Bacillati</taxon>
        <taxon>Cyanobacteriota</taxon>
        <taxon>Cyanophyceae</taxon>
        <taxon>Oscillatoriophycideae</taxon>
        <taxon>Oscillatoriales</taxon>
        <taxon>Oscillatoriaceae</taxon>
        <taxon>Oxynema</taxon>
        <taxon>Oxynema aestuarii</taxon>
    </lineage>
</organism>
<dbReference type="InterPro" id="IPR001638">
    <property type="entry name" value="Solute-binding_3/MltF_N"/>
</dbReference>
<sequence length="343" mass="38231">MRRLLLRRSAIAGLLVPVLLAVFGDRAVRGLSVLDTIAETGVIDLGVRSDLVPFGYRHSDGDLTGYCIDFVDLLRRQLLDPLNRRLPLGVRLFPTDSQPEFELAIDRIVQLDCGPHAIAATRDRPVAVSIPFFVTGVQFFVKSGEGAIDPDSDLEGKAIGVIRGTTAQTYLETEYPLADLKIFQGSYGVRRGIEGVISGRLDAFATDGIVAIGEMARRGLSANQYQLIPDIPLTCEPYGMLLPPEDPQWKALVDRAIASPEHERIWNRWFGSIMTDLDRDLDGSSIVNFEGIADRCFEKIERSSFDPDSIEKVRMAIGERRSPLPYFRFHFLFSKQISFTVID</sequence>